<protein>
    <submittedName>
        <fullName evidence="1">Uncharacterized protein</fullName>
    </submittedName>
</protein>
<organism evidence="1 2">
    <name type="scientific">Glomus cerebriforme</name>
    <dbReference type="NCBI Taxonomy" id="658196"/>
    <lineage>
        <taxon>Eukaryota</taxon>
        <taxon>Fungi</taxon>
        <taxon>Fungi incertae sedis</taxon>
        <taxon>Mucoromycota</taxon>
        <taxon>Glomeromycotina</taxon>
        <taxon>Glomeromycetes</taxon>
        <taxon>Glomerales</taxon>
        <taxon>Glomeraceae</taxon>
        <taxon>Glomus</taxon>
    </lineage>
</organism>
<comment type="caution">
    <text evidence="1">The sequence shown here is derived from an EMBL/GenBank/DDBJ whole genome shotgun (WGS) entry which is preliminary data.</text>
</comment>
<dbReference type="OrthoDB" id="2434832at2759"/>
<proteinExistence type="predicted"/>
<dbReference type="Proteomes" id="UP000265703">
    <property type="component" value="Unassembled WGS sequence"/>
</dbReference>
<name>A0A397S449_9GLOM</name>
<keyword evidence="2" id="KW-1185">Reference proteome</keyword>
<evidence type="ECO:0000313" key="1">
    <source>
        <dbReference type="EMBL" id="RIA79135.1"/>
    </source>
</evidence>
<accession>A0A397S449</accession>
<dbReference type="AlphaFoldDB" id="A0A397S449"/>
<evidence type="ECO:0000313" key="2">
    <source>
        <dbReference type="Proteomes" id="UP000265703"/>
    </source>
</evidence>
<feature type="non-terminal residue" evidence="1">
    <location>
        <position position="1"/>
    </location>
</feature>
<dbReference type="EMBL" id="QKYT01001526">
    <property type="protein sequence ID" value="RIA79135.1"/>
    <property type="molecule type" value="Genomic_DNA"/>
</dbReference>
<reference evidence="1 2" key="1">
    <citation type="submission" date="2018-06" db="EMBL/GenBank/DDBJ databases">
        <title>Comparative genomics reveals the genomic features of Rhizophagus irregularis, R. cerebriforme, R. diaphanum and Gigaspora rosea, and their symbiotic lifestyle signature.</title>
        <authorList>
            <person name="Morin E."/>
            <person name="San Clemente H."/>
            <person name="Chen E.C.H."/>
            <person name="De La Providencia I."/>
            <person name="Hainaut M."/>
            <person name="Kuo A."/>
            <person name="Kohler A."/>
            <person name="Murat C."/>
            <person name="Tang N."/>
            <person name="Roy S."/>
            <person name="Loubradou J."/>
            <person name="Henrissat B."/>
            <person name="Grigoriev I.V."/>
            <person name="Corradi N."/>
            <person name="Roux C."/>
            <person name="Martin F.M."/>
        </authorList>
    </citation>
    <scope>NUCLEOTIDE SEQUENCE [LARGE SCALE GENOMIC DNA]</scope>
    <source>
        <strain evidence="1 2">DAOM 227022</strain>
    </source>
</reference>
<gene>
    <name evidence="1" type="ORF">C1645_841446</name>
</gene>
<sequence length="167" mass="18862">GCVIEESSTQIGLDNDEILFEIDYDVLANAKKLAQQNVSESAGEESSKENDEGCDEIITELKNNEALSPCVIIDTFEEEVKAKNFTIENLGVCYTHFLYDQNKLHSANLKQTKGYDQRQKECGALQAYHPLVIKTELSKNSRYICMSCYENKGEHVYQRVGRGVLLI</sequence>